<evidence type="ECO:0000313" key="3">
    <source>
        <dbReference type="Proteomes" id="UP000193780"/>
    </source>
</evidence>
<keyword evidence="1" id="KW-0812">Transmembrane</keyword>
<name>A0A1X1IPR6_STROR</name>
<accession>A0A1X1IPR6</accession>
<dbReference type="AlphaFoldDB" id="A0A1X1IPR6"/>
<keyword evidence="1" id="KW-1133">Transmembrane helix</keyword>
<comment type="caution">
    <text evidence="2">The sequence shown here is derived from an EMBL/GenBank/DDBJ whole genome shotgun (WGS) entry which is preliminary data.</text>
</comment>
<evidence type="ECO:0000313" key="2">
    <source>
        <dbReference type="EMBL" id="ORO75145.1"/>
    </source>
</evidence>
<organism evidence="2 3">
    <name type="scientific">Streptococcus oralis subsp. dentisani</name>
    <dbReference type="NCBI Taxonomy" id="1458253"/>
    <lineage>
        <taxon>Bacteria</taxon>
        <taxon>Bacillati</taxon>
        <taxon>Bacillota</taxon>
        <taxon>Bacilli</taxon>
        <taxon>Lactobacillales</taxon>
        <taxon>Streptococcaceae</taxon>
        <taxon>Streptococcus</taxon>
    </lineage>
</organism>
<dbReference type="Proteomes" id="UP000193780">
    <property type="component" value="Unassembled WGS sequence"/>
</dbReference>
<feature type="transmembrane region" description="Helical" evidence="1">
    <location>
        <begin position="33"/>
        <end position="64"/>
    </location>
</feature>
<reference evidence="2 3" key="1">
    <citation type="journal article" date="2016" name="Eur. J. Clin. Microbiol. Infect. Dis.">
        <title>Whole genome sequencing as a tool for phylogenetic analysis of clinical strains of Mitis group streptococci.</title>
        <authorList>
            <person name="Rasmussen L.H."/>
            <person name="Dargis R."/>
            <person name="Hojholt K."/>
            <person name="Christensen J.J."/>
            <person name="Skovgaard O."/>
            <person name="Justesen U.S."/>
            <person name="Rosenvinge F.S."/>
            <person name="Moser C."/>
            <person name="Lukjancenko O."/>
            <person name="Rasmussen S."/>
            <person name="Nielsen X.C."/>
        </authorList>
    </citation>
    <scope>NUCLEOTIDE SEQUENCE [LARGE SCALE GENOMIC DNA]</scope>
    <source>
        <strain evidence="2 3">RH_9883_08</strain>
    </source>
</reference>
<dbReference type="EMBL" id="NCUX01000033">
    <property type="protein sequence ID" value="ORO75145.1"/>
    <property type="molecule type" value="Genomic_DNA"/>
</dbReference>
<feature type="transmembrane region" description="Helical" evidence="1">
    <location>
        <begin position="6"/>
        <end position="21"/>
    </location>
</feature>
<gene>
    <name evidence="2" type="ORF">B7708_07355</name>
</gene>
<protein>
    <submittedName>
        <fullName evidence="2">Preprotein translocase subunit SecA</fullName>
    </submittedName>
</protein>
<feature type="transmembrane region" description="Helical" evidence="1">
    <location>
        <begin position="70"/>
        <end position="91"/>
    </location>
</feature>
<keyword evidence="1" id="KW-0472">Membrane</keyword>
<sequence length="112" mass="13921">MMEKFFILLLLSPYFYFFHWIEKADKDSKYFAFFYYFYWIYLPLWALFSIAFTIFSFFIFNIILKNPADLTIWGIWFLLVFLSLVNDWKIYACLKRMFKLKQEKKTRTSINS</sequence>
<evidence type="ECO:0000256" key="1">
    <source>
        <dbReference type="SAM" id="Phobius"/>
    </source>
</evidence>
<proteinExistence type="predicted"/>